<dbReference type="RefSeq" id="WP_097233905.1">
    <property type="nucleotide sequence ID" value="NZ_OCNE01000028.1"/>
</dbReference>
<protein>
    <recommendedName>
        <fullName evidence="3">ASCH domain-containing protein</fullName>
    </recommendedName>
</protein>
<dbReference type="AlphaFoldDB" id="A0A286E880"/>
<organism evidence="1 2">
    <name type="scientific">Streptomyces zhaozhouensis</name>
    <dbReference type="NCBI Taxonomy" id="1300267"/>
    <lineage>
        <taxon>Bacteria</taxon>
        <taxon>Bacillati</taxon>
        <taxon>Actinomycetota</taxon>
        <taxon>Actinomycetes</taxon>
        <taxon>Kitasatosporales</taxon>
        <taxon>Streptomycetaceae</taxon>
        <taxon>Streptomyces</taxon>
    </lineage>
</organism>
<dbReference type="Gene3D" id="2.30.130.30">
    <property type="entry name" value="Hypothetical protein"/>
    <property type="match status" value="1"/>
</dbReference>
<name>A0A286E880_9ACTN</name>
<dbReference type="SUPFAM" id="SSF88697">
    <property type="entry name" value="PUA domain-like"/>
    <property type="match status" value="1"/>
</dbReference>
<dbReference type="OrthoDB" id="359066at2"/>
<evidence type="ECO:0000313" key="2">
    <source>
        <dbReference type="Proteomes" id="UP000219072"/>
    </source>
</evidence>
<reference evidence="1 2" key="1">
    <citation type="submission" date="2017-09" db="EMBL/GenBank/DDBJ databases">
        <authorList>
            <person name="Ehlers B."/>
            <person name="Leendertz F.H."/>
        </authorList>
    </citation>
    <scope>NUCLEOTIDE SEQUENCE [LARGE SCALE GENOMIC DNA]</scope>
    <source>
        <strain evidence="1 2">CGMCC 4.7095</strain>
    </source>
</reference>
<gene>
    <name evidence="1" type="ORF">SAMN06297387_12861</name>
</gene>
<dbReference type="Proteomes" id="UP000219072">
    <property type="component" value="Unassembled WGS sequence"/>
</dbReference>
<evidence type="ECO:0000313" key="1">
    <source>
        <dbReference type="EMBL" id="SOD67093.1"/>
    </source>
</evidence>
<accession>A0A286E880</accession>
<keyword evidence="2" id="KW-1185">Reference proteome</keyword>
<sequence>MNTTPPTTHAAAAAALRGTEPVRGLTVRQPWTSAITHLDKRIENRARVTTFTGWLMIHAALQTDQEAMRDAPADLPHIKARGAILAMARLTGCHRSIDCQQTCSTWAQPDRIHWQLADIAALTAPVPATGALYLWTPTQELRQAVAAELTR</sequence>
<evidence type="ECO:0008006" key="3">
    <source>
        <dbReference type="Google" id="ProtNLM"/>
    </source>
</evidence>
<dbReference type="InterPro" id="IPR015947">
    <property type="entry name" value="PUA-like_sf"/>
</dbReference>
<proteinExistence type="predicted"/>
<dbReference type="EMBL" id="OCNE01000028">
    <property type="protein sequence ID" value="SOD67093.1"/>
    <property type="molecule type" value="Genomic_DNA"/>
</dbReference>